<dbReference type="Proteomes" id="UP000836841">
    <property type="component" value="Chromosome 3"/>
</dbReference>
<dbReference type="PANTHER" id="PTHR31900">
    <property type="entry name" value="F-BOX/RNI SUPERFAMILY PROTEIN-RELATED"/>
    <property type="match status" value="1"/>
</dbReference>
<accession>A0AAU9S2Q6</accession>
<feature type="domain" description="F-box" evidence="1">
    <location>
        <begin position="22"/>
        <end position="62"/>
    </location>
</feature>
<dbReference type="CDD" id="cd22160">
    <property type="entry name" value="F-box_AtFBL13-like"/>
    <property type="match status" value="1"/>
</dbReference>
<proteinExistence type="predicted"/>
<evidence type="ECO:0008006" key="5">
    <source>
        <dbReference type="Google" id="ProtNLM"/>
    </source>
</evidence>
<dbReference type="SMART" id="SM00579">
    <property type="entry name" value="FBD"/>
    <property type="match status" value="1"/>
</dbReference>
<dbReference type="InterPro" id="IPR036047">
    <property type="entry name" value="F-box-like_dom_sf"/>
</dbReference>
<reference evidence="3 4" key="1">
    <citation type="submission" date="2022-03" db="EMBL/GenBank/DDBJ databases">
        <authorList>
            <person name="Nunn A."/>
            <person name="Chopra R."/>
            <person name="Nunn A."/>
            <person name="Contreras Garrido A."/>
        </authorList>
    </citation>
    <scope>NUCLEOTIDE SEQUENCE [LARGE SCALE GENOMIC DNA]</scope>
</reference>
<dbReference type="InterPro" id="IPR001810">
    <property type="entry name" value="F-box_dom"/>
</dbReference>
<dbReference type="Gene3D" id="1.20.1280.50">
    <property type="match status" value="1"/>
</dbReference>
<dbReference type="Pfam" id="PF00646">
    <property type="entry name" value="F-box"/>
    <property type="match status" value="1"/>
</dbReference>
<evidence type="ECO:0000259" key="2">
    <source>
        <dbReference type="SMART" id="SM00579"/>
    </source>
</evidence>
<dbReference type="InterPro" id="IPR006566">
    <property type="entry name" value="FBD"/>
</dbReference>
<evidence type="ECO:0000313" key="3">
    <source>
        <dbReference type="EMBL" id="CAH2053693.1"/>
    </source>
</evidence>
<evidence type="ECO:0000259" key="1">
    <source>
        <dbReference type="SMART" id="SM00256"/>
    </source>
</evidence>
<feature type="domain" description="FBD" evidence="2">
    <location>
        <begin position="370"/>
        <end position="439"/>
    </location>
</feature>
<dbReference type="AlphaFoldDB" id="A0AAU9S2Q6"/>
<organism evidence="3 4">
    <name type="scientific">Thlaspi arvense</name>
    <name type="common">Field penny-cress</name>
    <dbReference type="NCBI Taxonomy" id="13288"/>
    <lineage>
        <taxon>Eukaryota</taxon>
        <taxon>Viridiplantae</taxon>
        <taxon>Streptophyta</taxon>
        <taxon>Embryophyta</taxon>
        <taxon>Tracheophyta</taxon>
        <taxon>Spermatophyta</taxon>
        <taxon>Magnoliopsida</taxon>
        <taxon>eudicotyledons</taxon>
        <taxon>Gunneridae</taxon>
        <taxon>Pentapetalae</taxon>
        <taxon>rosids</taxon>
        <taxon>malvids</taxon>
        <taxon>Brassicales</taxon>
        <taxon>Brassicaceae</taxon>
        <taxon>Thlaspideae</taxon>
        <taxon>Thlaspi</taxon>
    </lineage>
</organism>
<dbReference type="PANTHER" id="PTHR31900:SF34">
    <property type="entry name" value="EMB|CAB62440.1-RELATED"/>
    <property type="match status" value="1"/>
</dbReference>
<dbReference type="EMBL" id="OU466859">
    <property type="protein sequence ID" value="CAH2053693.1"/>
    <property type="molecule type" value="Genomic_DNA"/>
</dbReference>
<sequence>MHPESKRAGSTKTQLNDGFSDLPESILVIILSHLPTVEAVRTCVLSKSWRTMWTNVTALQFDDKRHRAPRDDGFIQFVDLVVRHVGSLRINSFHLYSVNPYDETPIISWLSKVIECNLQKLVITWYELESVNFSPLFASLGTLVELRLRTKTILDISAPALLPNVKFFTLEDARIFNTSSLSGNISLSFPVLETFEATSVCWFRTDTVIIDSPLLRVFEMLKCSSGHVPNSNGECTISLLAPKLEKITFSGHGSEKMFLSFPPSLPDAYLSLTGEWAHPPEWPKKFLENFTCVKSLGLELISDHHVIKVPKFRQLVYLLLIYDMTEPYLLKSFLKSTPILEMLSICDSRYHGFEPTSESLEEMRSQTAAECVRKKLKVLQIRGFKIREPQLSVLRHVIANAEVLGAVILSTSSKPITEKDKALVLSYPKASPHASVFFD</sequence>
<dbReference type="SMART" id="SM00256">
    <property type="entry name" value="FBOX"/>
    <property type="match status" value="1"/>
</dbReference>
<evidence type="ECO:0000313" key="4">
    <source>
        <dbReference type="Proteomes" id="UP000836841"/>
    </source>
</evidence>
<dbReference type="InterPro" id="IPR053781">
    <property type="entry name" value="F-box_AtFBL13-like"/>
</dbReference>
<dbReference type="InterPro" id="IPR032675">
    <property type="entry name" value="LRR_dom_sf"/>
</dbReference>
<dbReference type="Gene3D" id="3.80.10.10">
    <property type="entry name" value="Ribonuclease Inhibitor"/>
    <property type="match status" value="1"/>
</dbReference>
<dbReference type="SUPFAM" id="SSF81383">
    <property type="entry name" value="F-box domain"/>
    <property type="match status" value="1"/>
</dbReference>
<dbReference type="InterPro" id="IPR050232">
    <property type="entry name" value="FBL13/AtMIF1-like"/>
</dbReference>
<gene>
    <name evidence="3" type="ORF">TAV2_LOCUS11651</name>
</gene>
<protein>
    <recommendedName>
        <fullName evidence="5">F-box domain-containing protein</fullName>
    </recommendedName>
</protein>
<dbReference type="Pfam" id="PF08387">
    <property type="entry name" value="FBD"/>
    <property type="match status" value="1"/>
</dbReference>
<keyword evidence="4" id="KW-1185">Reference proteome</keyword>
<name>A0AAU9S2Q6_THLAR</name>